<sequence>MDSSNTQRSSSKIQLMVIWQSLVVKTYRSFFYQLAQKPSLELGLVAPETFTELGFQNIPCEPFDNKPRVKSFSLRSKVYHTQAVLFRRLHRAFQDFFNRDHTKVIFCLAEPYSITAFVVWLKARLLYGKKFHLILFSLQNIKKDFPKPLQWIQMIMFKRSSAVAILGPEQEDVIRAQGYKGKTFDFPLWFDSDKFQPLSKGEACRQLSSTIPARIRQDTIKIAYVGALVEQKGVLDILACLRDLQGELQGQVDFLFIGKGELEAEVQSAIKKFNQDHEWVHYLGFLAHGDMGALLNFADVLLVPSRTKSHWKEQFGRVIVEAQACGCLVIGSDSGHIPHLIDDAYCFPEGDSKAMGVCIQRALSSIRSNASLIRQAQVERGSAYSDRALADRFYKELETIIQPR</sequence>
<feature type="domain" description="Glycosyl transferase family 1" evidence="1">
    <location>
        <begin position="215"/>
        <end position="376"/>
    </location>
</feature>
<proteinExistence type="predicted"/>
<dbReference type="PANTHER" id="PTHR45947:SF15">
    <property type="entry name" value="TEICHURONIC ACID BIOSYNTHESIS GLYCOSYLTRANSFERASE TUAC-RELATED"/>
    <property type="match status" value="1"/>
</dbReference>
<dbReference type="AlphaFoldDB" id="A0A1Y6BZU9"/>
<dbReference type="Gene3D" id="3.40.50.2000">
    <property type="entry name" value="Glycogen Phosphorylase B"/>
    <property type="match status" value="2"/>
</dbReference>
<dbReference type="RefSeq" id="WP_132320169.1">
    <property type="nucleotide sequence ID" value="NZ_FWZT01000011.1"/>
</dbReference>
<dbReference type="EMBL" id="FWZT01000011">
    <property type="protein sequence ID" value="SMF36863.1"/>
    <property type="molecule type" value="Genomic_DNA"/>
</dbReference>
<name>A0A1Y6BZU9_9BACT</name>
<protein>
    <submittedName>
        <fullName evidence="2">Glycosyltransferase involved in cell wall bisynthesis</fullName>
    </submittedName>
</protein>
<keyword evidence="3" id="KW-1185">Reference proteome</keyword>
<gene>
    <name evidence="2" type="ORF">SAMN06296036_11162</name>
</gene>
<dbReference type="OrthoDB" id="433681at2"/>
<dbReference type="GO" id="GO:0016757">
    <property type="term" value="F:glycosyltransferase activity"/>
    <property type="evidence" value="ECO:0007669"/>
    <property type="project" value="InterPro"/>
</dbReference>
<evidence type="ECO:0000313" key="3">
    <source>
        <dbReference type="Proteomes" id="UP000192907"/>
    </source>
</evidence>
<dbReference type="InterPro" id="IPR050194">
    <property type="entry name" value="Glycosyltransferase_grp1"/>
</dbReference>
<dbReference type="SUPFAM" id="SSF53756">
    <property type="entry name" value="UDP-Glycosyltransferase/glycogen phosphorylase"/>
    <property type="match status" value="1"/>
</dbReference>
<dbReference type="PANTHER" id="PTHR45947">
    <property type="entry name" value="SULFOQUINOVOSYL TRANSFERASE SQD2"/>
    <property type="match status" value="1"/>
</dbReference>
<dbReference type="CDD" id="cd03801">
    <property type="entry name" value="GT4_PimA-like"/>
    <property type="match status" value="1"/>
</dbReference>
<evidence type="ECO:0000313" key="2">
    <source>
        <dbReference type="EMBL" id="SMF36863.1"/>
    </source>
</evidence>
<dbReference type="Proteomes" id="UP000192907">
    <property type="component" value="Unassembled WGS sequence"/>
</dbReference>
<accession>A0A1Y6BZU9</accession>
<evidence type="ECO:0000259" key="1">
    <source>
        <dbReference type="Pfam" id="PF00534"/>
    </source>
</evidence>
<keyword evidence="2" id="KW-0808">Transferase</keyword>
<reference evidence="3" key="1">
    <citation type="submission" date="2017-04" db="EMBL/GenBank/DDBJ databases">
        <authorList>
            <person name="Varghese N."/>
            <person name="Submissions S."/>
        </authorList>
    </citation>
    <scope>NUCLEOTIDE SEQUENCE [LARGE SCALE GENOMIC DNA]</scope>
    <source>
        <strain evidence="3">RKEM611</strain>
    </source>
</reference>
<dbReference type="STRING" id="1513793.SAMN06296036_11162"/>
<dbReference type="Pfam" id="PF00534">
    <property type="entry name" value="Glycos_transf_1"/>
    <property type="match status" value="1"/>
</dbReference>
<dbReference type="InterPro" id="IPR001296">
    <property type="entry name" value="Glyco_trans_1"/>
</dbReference>
<organism evidence="2 3">
    <name type="scientific">Pseudobacteriovorax antillogorgiicola</name>
    <dbReference type="NCBI Taxonomy" id="1513793"/>
    <lineage>
        <taxon>Bacteria</taxon>
        <taxon>Pseudomonadati</taxon>
        <taxon>Bdellovibrionota</taxon>
        <taxon>Oligoflexia</taxon>
        <taxon>Oligoflexales</taxon>
        <taxon>Pseudobacteriovoracaceae</taxon>
        <taxon>Pseudobacteriovorax</taxon>
    </lineage>
</organism>